<dbReference type="PROSITE" id="PS50110">
    <property type="entry name" value="RESPONSE_REGULATORY"/>
    <property type="match status" value="1"/>
</dbReference>
<feature type="domain" description="HD-GYP" evidence="3">
    <location>
        <begin position="122"/>
        <end position="332"/>
    </location>
</feature>
<dbReference type="GO" id="GO:0000160">
    <property type="term" value="P:phosphorelay signal transduction system"/>
    <property type="evidence" value="ECO:0007669"/>
    <property type="project" value="InterPro"/>
</dbReference>
<dbReference type="EMBL" id="CP036267">
    <property type="protein sequence ID" value="QDT32770.1"/>
    <property type="molecule type" value="Genomic_DNA"/>
</dbReference>
<dbReference type="Pfam" id="PF13487">
    <property type="entry name" value="HD_5"/>
    <property type="match status" value="1"/>
</dbReference>
<dbReference type="InterPro" id="IPR001789">
    <property type="entry name" value="Sig_transdc_resp-reg_receiver"/>
</dbReference>
<keyword evidence="5" id="KW-1185">Reference proteome</keyword>
<name>A0A517QMB1_9PLAN</name>
<dbReference type="CDD" id="cd00077">
    <property type="entry name" value="HDc"/>
    <property type="match status" value="1"/>
</dbReference>
<dbReference type="KEGG" id="tpol:Mal48_20170"/>
<dbReference type="Gene3D" id="3.40.50.2300">
    <property type="match status" value="1"/>
</dbReference>
<dbReference type="RefSeq" id="WP_145198284.1">
    <property type="nucleotide sequence ID" value="NZ_CP036267.1"/>
</dbReference>
<dbReference type="EC" id="3.1.4.52" evidence="4"/>
<evidence type="ECO:0000313" key="5">
    <source>
        <dbReference type="Proteomes" id="UP000315724"/>
    </source>
</evidence>
<evidence type="ECO:0000256" key="1">
    <source>
        <dbReference type="PROSITE-ProRule" id="PRU00169"/>
    </source>
</evidence>
<dbReference type="PANTHER" id="PTHR45228:SF5">
    <property type="entry name" value="CYCLIC DI-GMP PHOSPHODIESTERASE VC_1348-RELATED"/>
    <property type="match status" value="1"/>
</dbReference>
<dbReference type="InterPro" id="IPR003607">
    <property type="entry name" value="HD/PDEase_dom"/>
</dbReference>
<evidence type="ECO:0000259" key="2">
    <source>
        <dbReference type="PROSITE" id="PS50110"/>
    </source>
</evidence>
<feature type="modified residue" description="4-aspartylphosphate" evidence="1">
    <location>
        <position position="51"/>
    </location>
</feature>
<feature type="domain" description="Response regulatory" evidence="2">
    <location>
        <begin position="2"/>
        <end position="118"/>
    </location>
</feature>
<evidence type="ECO:0000313" key="4">
    <source>
        <dbReference type="EMBL" id="QDT32770.1"/>
    </source>
</evidence>
<dbReference type="SUPFAM" id="SSF52172">
    <property type="entry name" value="CheY-like"/>
    <property type="match status" value="1"/>
</dbReference>
<protein>
    <submittedName>
        <fullName evidence="4">Cyclic di-GMP phosphodiesterase response regulator RpfG</fullName>
        <ecNumber evidence="4">3.1.4.52</ecNumber>
    </submittedName>
</protein>
<dbReference type="PROSITE" id="PS51832">
    <property type="entry name" value="HD_GYP"/>
    <property type="match status" value="1"/>
</dbReference>
<dbReference type="InterPro" id="IPR011006">
    <property type="entry name" value="CheY-like_superfamily"/>
</dbReference>
<evidence type="ECO:0000259" key="3">
    <source>
        <dbReference type="PROSITE" id="PS51832"/>
    </source>
</evidence>
<proteinExistence type="predicted"/>
<dbReference type="SMART" id="SM00471">
    <property type="entry name" value="HDc"/>
    <property type="match status" value="1"/>
</dbReference>
<reference evidence="4 5" key="1">
    <citation type="submission" date="2019-02" db="EMBL/GenBank/DDBJ databases">
        <title>Deep-cultivation of Planctomycetes and their phenomic and genomic characterization uncovers novel biology.</title>
        <authorList>
            <person name="Wiegand S."/>
            <person name="Jogler M."/>
            <person name="Boedeker C."/>
            <person name="Pinto D."/>
            <person name="Vollmers J."/>
            <person name="Rivas-Marin E."/>
            <person name="Kohn T."/>
            <person name="Peeters S.H."/>
            <person name="Heuer A."/>
            <person name="Rast P."/>
            <person name="Oberbeckmann S."/>
            <person name="Bunk B."/>
            <person name="Jeske O."/>
            <person name="Meyerdierks A."/>
            <person name="Storesund J.E."/>
            <person name="Kallscheuer N."/>
            <person name="Luecker S."/>
            <person name="Lage O.M."/>
            <person name="Pohl T."/>
            <person name="Merkel B.J."/>
            <person name="Hornburger P."/>
            <person name="Mueller R.-W."/>
            <person name="Bruemmer F."/>
            <person name="Labrenz M."/>
            <person name="Spormann A.M."/>
            <person name="Op den Camp H."/>
            <person name="Overmann J."/>
            <person name="Amann R."/>
            <person name="Jetten M.S.M."/>
            <person name="Mascher T."/>
            <person name="Medema M.H."/>
            <person name="Devos D.P."/>
            <person name="Kaster A.-K."/>
            <person name="Ovreas L."/>
            <person name="Rohde M."/>
            <person name="Galperin M.Y."/>
            <person name="Jogler C."/>
        </authorList>
    </citation>
    <scope>NUCLEOTIDE SEQUENCE [LARGE SCALE GENOMIC DNA]</scope>
    <source>
        <strain evidence="4 5">Mal48</strain>
    </source>
</reference>
<sequence>MQILVADDDTITAEVVAHALRKFGYEVTVVHNGLDANELLRTGRYKILISDWQMPGMTGLELCEEIRSRRSGGYIYVILLTSHGGIDNVVCGLEAGADDFLTKPFDPTELLVRVRVGERVLNLESRELMIFALAKLAESRDRETGAHLERMREYARVLADELTKQDEFCNVIDGEYVNLIYLTTPLHDIGKVAIPDHILLKEGSLTETEFEIMKTHTLLGAQTLREVSQHSPCAGFLQMATDIAISHHERFDGTGYPYGISGEEIPLCGRITAVADVYDALTSKRVYKEAYSHRLAKKIILEGAGAAFDSRIVEAFLQREADFISIQETLGDHADVLDSHEFEAYETHKS</sequence>
<dbReference type="Pfam" id="PF00072">
    <property type="entry name" value="Response_reg"/>
    <property type="match status" value="1"/>
</dbReference>
<dbReference type="InterPro" id="IPR052020">
    <property type="entry name" value="Cyclic_di-GMP/3'3'-cGAMP_PDE"/>
</dbReference>
<dbReference type="SUPFAM" id="SSF109604">
    <property type="entry name" value="HD-domain/PDEase-like"/>
    <property type="match status" value="1"/>
</dbReference>
<dbReference type="InterPro" id="IPR037522">
    <property type="entry name" value="HD_GYP_dom"/>
</dbReference>
<dbReference type="Gene3D" id="1.10.3210.10">
    <property type="entry name" value="Hypothetical protein af1432"/>
    <property type="match status" value="1"/>
</dbReference>
<dbReference type="SMART" id="SM00448">
    <property type="entry name" value="REC"/>
    <property type="match status" value="1"/>
</dbReference>
<gene>
    <name evidence="4" type="primary">rpfG_1</name>
    <name evidence="4" type="ORF">Mal48_20170</name>
</gene>
<dbReference type="Proteomes" id="UP000315724">
    <property type="component" value="Chromosome"/>
</dbReference>
<dbReference type="OrthoDB" id="9804747at2"/>
<keyword evidence="4" id="KW-0378">Hydrolase</keyword>
<dbReference type="GO" id="GO:0071111">
    <property type="term" value="F:cyclic-guanylate-specific phosphodiesterase activity"/>
    <property type="evidence" value="ECO:0007669"/>
    <property type="project" value="UniProtKB-EC"/>
</dbReference>
<dbReference type="AlphaFoldDB" id="A0A517QMB1"/>
<accession>A0A517QMB1</accession>
<dbReference type="CDD" id="cd17574">
    <property type="entry name" value="REC_OmpR"/>
    <property type="match status" value="1"/>
</dbReference>
<dbReference type="PANTHER" id="PTHR45228">
    <property type="entry name" value="CYCLIC DI-GMP PHOSPHODIESTERASE TM_0186-RELATED"/>
    <property type="match status" value="1"/>
</dbReference>
<organism evidence="4 5">
    <name type="scientific">Thalassoglobus polymorphus</name>
    <dbReference type="NCBI Taxonomy" id="2527994"/>
    <lineage>
        <taxon>Bacteria</taxon>
        <taxon>Pseudomonadati</taxon>
        <taxon>Planctomycetota</taxon>
        <taxon>Planctomycetia</taxon>
        <taxon>Planctomycetales</taxon>
        <taxon>Planctomycetaceae</taxon>
        <taxon>Thalassoglobus</taxon>
    </lineage>
</organism>
<keyword evidence="1" id="KW-0597">Phosphoprotein</keyword>